<accession>A0AAU7UUC1</accession>
<evidence type="ECO:0000259" key="2">
    <source>
        <dbReference type="Pfam" id="PF13193"/>
    </source>
</evidence>
<dbReference type="InterPro" id="IPR025110">
    <property type="entry name" value="AMP-bd_C"/>
</dbReference>
<dbReference type="KEGG" id="rhox:RBB84_19655"/>
<evidence type="ECO:0000259" key="1">
    <source>
        <dbReference type="Pfam" id="PF00501"/>
    </source>
</evidence>
<dbReference type="Gene3D" id="3.30.300.30">
    <property type="match status" value="1"/>
</dbReference>
<protein>
    <submittedName>
        <fullName evidence="3">Class I adenylate-forming enzyme family protein</fullName>
    </submittedName>
</protein>
<dbReference type="PANTHER" id="PTHR43767:SF1">
    <property type="entry name" value="NONRIBOSOMAL PEPTIDE SYNTHASE PES1 (EUROFUNG)-RELATED"/>
    <property type="match status" value="1"/>
</dbReference>
<dbReference type="PANTHER" id="PTHR43767">
    <property type="entry name" value="LONG-CHAIN-FATTY-ACID--COA LIGASE"/>
    <property type="match status" value="1"/>
</dbReference>
<dbReference type="InterPro" id="IPR045851">
    <property type="entry name" value="AMP-bd_C_sf"/>
</dbReference>
<organism evidence="3">
    <name type="scientific">Rhodococcus sp. D-6</name>
    <dbReference type="NCBI Taxonomy" id="1387842"/>
    <lineage>
        <taxon>Bacteria</taxon>
        <taxon>Bacillati</taxon>
        <taxon>Actinomycetota</taxon>
        <taxon>Actinomycetes</taxon>
        <taxon>Mycobacteriales</taxon>
        <taxon>Nocardiaceae</taxon>
        <taxon>Rhodococcus</taxon>
    </lineage>
</organism>
<dbReference type="AlphaFoldDB" id="A0AAU7UUC1"/>
<name>A0AAU7UUC1_9NOCA</name>
<sequence>MHVNLSNVLVRVAGRRPDAVAVRFGGDELTFDQLVTISRQFSAFLDSVGIEPGDRVGIYASNRLESLPLLVGTWMAGAIAVPYNLSVPRGPLRHAVEDSDPALIVVADTEVELIQDVCDGLRGADRILAVGPSAATAGANWTWHDVTTMPEREEVVPRLDDDEALLMYTSGSTGTPKGVRQTHRTSGAAIEATIDTFGLTADDSALVCTPLFHVGGLQLISLPVLLAGGSVTLMAKWDPISWVDLARRWTPTYVALVPTMAIDVANRMSGTDPALLSSVRICAVGGSGLPEGPLRRFRDATGIGSVINIYGQTEQNGLAACERLGENPLPVCLGRPLEQVVQWRLVDPTTQERVPDGSEEIGEYQVRGDAVTPGYWRRPDANAERFVDGWFRTGDLMRVRPDGQLEYVERIDDMIISGGENVYPQMVENYLASSPDVAEVAVIGTPHERWVEQVTAIIVASHDGVTVADIASFCQQHPDLRGLSRPRRIEMVPSLPRTGNNKINKPELKRMFR</sequence>
<dbReference type="Pfam" id="PF13193">
    <property type="entry name" value="AMP-binding_C"/>
    <property type="match status" value="1"/>
</dbReference>
<dbReference type="Pfam" id="PF00501">
    <property type="entry name" value="AMP-binding"/>
    <property type="match status" value="1"/>
</dbReference>
<feature type="domain" description="AMP-binding enzyme C-terminal" evidence="2">
    <location>
        <begin position="427"/>
        <end position="502"/>
    </location>
</feature>
<dbReference type="Gene3D" id="3.40.50.12780">
    <property type="entry name" value="N-terminal domain of ligase-like"/>
    <property type="match status" value="1"/>
</dbReference>
<evidence type="ECO:0000313" key="3">
    <source>
        <dbReference type="EMBL" id="XBW03477.1"/>
    </source>
</evidence>
<dbReference type="EMBL" id="CP132970">
    <property type="protein sequence ID" value="XBW03477.1"/>
    <property type="molecule type" value="Genomic_DNA"/>
</dbReference>
<proteinExistence type="predicted"/>
<reference evidence="3" key="1">
    <citation type="submission" date="2023-08" db="EMBL/GenBank/DDBJ databases">
        <title>The novel hydrolase IpcH responsible for the initial isoprocarb degradation step in Rhodococcus sp. D-6.</title>
        <authorList>
            <person name="Zhu Q."/>
        </authorList>
    </citation>
    <scope>NUCLEOTIDE SEQUENCE</scope>
    <source>
        <strain evidence="3">D-6</strain>
    </source>
</reference>
<dbReference type="GO" id="GO:0016878">
    <property type="term" value="F:acid-thiol ligase activity"/>
    <property type="evidence" value="ECO:0007669"/>
    <property type="project" value="UniProtKB-ARBA"/>
</dbReference>
<dbReference type="InterPro" id="IPR020845">
    <property type="entry name" value="AMP-binding_CS"/>
</dbReference>
<dbReference type="InterPro" id="IPR050237">
    <property type="entry name" value="ATP-dep_AMP-bd_enzyme"/>
</dbReference>
<dbReference type="SUPFAM" id="SSF56801">
    <property type="entry name" value="Acetyl-CoA synthetase-like"/>
    <property type="match status" value="1"/>
</dbReference>
<dbReference type="PROSITE" id="PS00455">
    <property type="entry name" value="AMP_BINDING"/>
    <property type="match status" value="1"/>
</dbReference>
<dbReference type="RefSeq" id="WP_350246588.1">
    <property type="nucleotide sequence ID" value="NZ_CP132970.1"/>
</dbReference>
<feature type="domain" description="AMP-dependent synthetase/ligase" evidence="1">
    <location>
        <begin position="11"/>
        <end position="376"/>
    </location>
</feature>
<gene>
    <name evidence="3" type="ORF">RBB84_19655</name>
</gene>
<dbReference type="InterPro" id="IPR042099">
    <property type="entry name" value="ANL_N_sf"/>
</dbReference>
<dbReference type="InterPro" id="IPR000873">
    <property type="entry name" value="AMP-dep_synth/lig_dom"/>
</dbReference>